<dbReference type="AlphaFoldDB" id="A0A0E9XG97"/>
<sequence length="69" mass="8200">MQKFNKEYNQHTMVQSKRCIKLITSTTLPSTNFTVNNKLRSISALKLYFTLELVSFLEKDLQNWCRLLE</sequence>
<dbReference type="EMBL" id="GBXM01007727">
    <property type="protein sequence ID" value="JAI00851.1"/>
    <property type="molecule type" value="Transcribed_RNA"/>
</dbReference>
<reference evidence="1" key="1">
    <citation type="submission" date="2014-11" db="EMBL/GenBank/DDBJ databases">
        <authorList>
            <person name="Amaro Gonzalez C."/>
        </authorList>
    </citation>
    <scope>NUCLEOTIDE SEQUENCE</scope>
</reference>
<accession>A0A0E9XG97</accession>
<name>A0A0E9XG97_ANGAN</name>
<reference evidence="1" key="2">
    <citation type="journal article" date="2015" name="Fish Shellfish Immunol.">
        <title>Early steps in the European eel (Anguilla anguilla)-Vibrio vulnificus interaction in the gills: Role of the RtxA13 toxin.</title>
        <authorList>
            <person name="Callol A."/>
            <person name="Pajuelo D."/>
            <person name="Ebbesson L."/>
            <person name="Teles M."/>
            <person name="MacKenzie S."/>
            <person name="Amaro C."/>
        </authorList>
    </citation>
    <scope>NUCLEOTIDE SEQUENCE</scope>
</reference>
<evidence type="ECO:0000313" key="1">
    <source>
        <dbReference type="EMBL" id="JAI00851.1"/>
    </source>
</evidence>
<protein>
    <submittedName>
        <fullName evidence="1">Uncharacterized protein</fullName>
    </submittedName>
</protein>
<organism evidence="1">
    <name type="scientific">Anguilla anguilla</name>
    <name type="common">European freshwater eel</name>
    <name type="synonym">Muraena anguilla</name>
    <dbReference type="NCBI Taxonomy" id="7936"/>
    <lineage>
        <taxon>Eukaryota</taxon>
        <taxon>Metazoa</taxon>
        <taxon>Chordata</taxon>
        <taxon>Craniata</taxon>
        <taxon>Vertebrata</taxon>
        <taxon>Euteleostomi</taxon>
        <taxon>Actinopterygii</taxon>
        <taxon>Neopterygii</taxon>
        <taxon>Teleostei</taxon>
        <taxon>Anguilliformes</taxon>
        <taxon>Anguillidae</taxon>
        <taxon>Anguilla</taxon>
    </lineage>
</organism>
<proteinExistence type="predicted"/>